<keyword evidence="2" id="KW-0274">FAD</keyword>
<keyword evidence="5" id="KW-1185">Reference proteome</keyword>
<sequence>MRPFLYHHAGTMQDAIAAAAASETRRNMPPTAAGGQFIAGGTTMLDLMKLDVMRPRDLVDINAVPGLDSIRATEAGLHLGALTRMAEAASHTLVVRNYPVLAQSLTLAASAQLRNMASLGGNVLQRTRCPYFRDTSWDACNKRNPGSGCAALEAFNRMHAVLGTSGSCIATYPGDFANALVALEAEIEISGRGGSRTLAFERLHRRPGDRPDIETELAPDEIITGFRVPSAPWFRRSRYLKIRDRESYEFALASAGVALDLGPDGRVRDARIALGGVATVPWRSRPAEAVLAGRRFDEALAEEAAEAAFAEARPAGDNAFKVTLGKRTLVRALIETAAMEI</sequence>
<evidence type="ECO:0000313" key="5">
    <source>
        <dbReference type="Proteomes" id="UP001237448"/>
    </source>
</evidence>
<dbReference type="Proteomes" id="UP001237448">
    <property type="component" value="Unassembled WGS sequence"/>
</dbReference>
<keyword evidence="1" id="KW-0285">Flavoprotein</keyword>
<dbReference type="InterPro" id="IPR005107">
    <property type="entry name" value="CO_DH_flav_C"/>
</dbReference>
<dbReference type="SUPFAM" id="SSF55447">
    <property type="entry name" value="CO dehydrogenase flavoprotein C-terminal domain-like"/>
    <property type="match status" value="1"/>
</dbReference>
<dbReference type="Pfam" id="PF03450">
    <property type="entry name" value="CO_deh_flav_C"/>
    <property type="match status" value="1"/>
</dbReference>
<dbReference type="Gene3D" id="3.30.43.10">
    <property type="entry name" value="Uridine Diphospho-n-acetylenolpyruvylglucosamine Reductase, domain 2"/>
    <property type="match status" value="1"/>
</dbReference>
<dbReference type="Gene3D" id="3.30.465.10">
    <property type="match status" value="2"/>
</dbReference>
<dbReference type="PANTHER" id="PTHR42659">
    <property type="entry name" value="XANTHINE DEHYDROGENASE SUBUNIT C-RELATED"/>
    <property type="match status" value="1"/>
</dbReference>
<dbReference type="SMART" id="SM01092">
    <property type="entry name" value="CO_deh_flav_C"/>
    <property type="match status" value="1"/>
</dbReference>
<dbReference type="InterPro" id="IPR016166">
    <property type="entry name" value="FAD-bd_PCMH"/>
</dbReference>
<reference evidence="4 5" key="1">
    <citation type="submission" date="2023-07" db="EMBL/GenBank/DDBJ databases">
        <title>Genomic Encyclopedia of Type Strains, Phase IV (KMG-IV): sequencing the most valuable type-strain genomes for metagenomic binning, comparative biology and taxonomic classification.</title>
        <authorList>
            <person name="Goeker M."/>
        </authorList>
    </citation>
    <scope>NUCLEOTIDE SEQUENCE [LARGE SCALE GENOMIC DNA]</scope>
    <source>
        <strain evidence="4 5">DSM 5896</strain>
    </source>
</reference>
<gene>
    <name evidence="4" type="ORF">J3R73_002759</name>
</gene>
<dbReference type="Pfam" id="PF00941">
    <property type="entry name" value="FAD_binding_5"/>
    <property type="match status" value="1"/>
</dbReference>
<evidence type="ECO:0000259" key="3">
    <source>
        <dbReference type="PROSITE" id="PS51387"/>
    </source>
</evidence>
<dbReference type="InterPro" id="IPR051312">
    <property type="entry name" value="Diverse_Substr_Oxidored"/>
</dbReference>
<dbReference type="InterPro" id="IPR036683">
    <property type="entry name" value="CO_DH_flav_C_dom_sf"/>
</dbReference>
<dbReference type="PANTHER" id="PTHR42659:SF1">
    <property type="entry name" value="OXIDOREDUCTASE"/>
    <property type="match status" value="1"/>
</dbReference>
<name>A0ABU0FED1_9HYPH</name>
<dbReference type="InterPro" id="IPR016167">
    <property type="entry name" value="FAD-bd_PCMH_sub1"/>
</dbReference>
<dbReference type="EMBL" id="JAUSVK010000001">
    <property type="protein sequence ID" value="MDQ0392967.1"/>
    <property type="molecule type" value="Genomic_DNA"/>
</dbReference>
<keyword evidence="4" id="KW-0560">Oxidoreductase</keyword>
<dbReference type="Gene3D" id="3.30.390.50">
    <property type="entry name" value="CO dehydrogenase flavoprotein, C-terminal domain"/>
    <property type="match status" value="1"/>
</dbReference>
<dbReference type="EC" id="1.17.1.4" evidence="4"/>
<feature type="domain" description="FAD-binding PCMH-type" evidence="3">
    <location>
        <begin position="1"/>
        <end position="233"/>
    </location>
</feature>
<dbReference type="GO" id="GO:0004854">
    <property type="term" value="F:xanthine dehydrogenase activity"/>
    <property type="evidence" value="ECO:0007669"/>
    <property type="project" value="UniProtKB-EC"/>
</dbReference>
<proteinExistence type="predicted"/>
<evidence type="ECO:0000256" key="2">
    <source>
        <dbReference type="ARBA" id="ARBA00022827"/>
    </source>
</evidence>
<dbReference type="PROSITE" id="PS51387">
    <property type="entry name" value="FAD_PCMH"/>
    <property type="match status" value="1"/>
</dbReference>
<dbReference type="InterPro" id="IPR016169">
    <property type="entry name" value="FAD-bd_PCMH_sub2"/>
</dbReference>
<dbReference type="RefSeq" id="WP_307427665.1">
    <property type="nucleotide sequence ID" value="NZ_JAUSVK010000001.1"/>
</dbReference>
<organism evidence="4 5">
    <name type="scientific">Labrys monachus</name>
    <dbReference type="NCBI Taxonomy" id="217067"/>
    <lineage>
        <taxon>Bacteria</taxon>
        <taxon>Pseudomonadati</taxon>
        <taxon>Pseudomonadota</taxon>
        <taxon>Alphaproteobacteria</taxon>
        <taxon>Hyphomicrobiales</taxon>
        <taxon>Xanthobacteraceae</taxon>
        <taxon>Labrys</taxon>
    </lineage>
</organism>
<protein>
    <submittedName>
        <fullName evidence="4">Xanthine dehydrogenase YagS FAD-binding subunit</fullName>
        <ecNumber evidence="4">1.17.1.4</ecNumber>
    </submittedName>
</protein>
<dbReference type="InterPro" id="IPR036318">
    <property type="entry name" value="FAD-bd_PCMH-like_sf"/>
</dbReference>
<evidence type="ECO:0000256" key="1">
    <source>
        <dbReference type="ARBA" id="ARBA00022630"/>
    </source>
</evidence>
<comment type="caution">
    <text evidence="4">The sequence shown here is derived from an EMBL/GenBank/DDBJ whole genome shotgun (WGS) entry which is preliminary data.</text>
</comment>
<dbReference type="SUPFAM" id="SSF56176">
    <property type="entry name" value="FAD-binding/transporter-associated domain-like"/>
    <property type="match status" value="1"/>
</dbReference>
<dbReference type="InterPro" id="IPR002346">
    <property type="entry name" value="Mopterin_DH_FAD-bd"/>
</dbReference>
<evidence type="ECO:0000313" key="4">
    <source>
        <dbReference type="EMBL" id="MDQ0392967.1"/>
    </source>
</evidence>
<accession>A0ABU0FED1</accession>